<evidence type="ECO:0000256" key="7">
    <source>
        <dbReference type="ARBA" id="ARBA00022692"/>
    </source>
</evidence>
<dbReference type="Proteomes" id="UP000078225">
    <property type="component" value="Unassembled WGS sequence"/>
</dbReference>
<dbReference type="PIRSF" id="PIRSF004862">
    <property type="entry name" value="FliF"/>
    <property type="match status" value="1"/>
</dbReference>
<feature type="transmembrane region" description="Helical" evidence="14">
    <location>
        <begin position="435"/>
        <end position="454"/>
    </location>
</feature>
<dbReference type="OrthoDB" id="8554211at2"/>
<evidence type="ECO:0000256" key="2">
    <source>
        <dbReference type="ARBA" id="ARBA00004117"/>
    </source>
</evidence>
<dbReference type="Gene3D" id="3.30.300.30">
    <property type="match status" value="1"/>
</dbReference>
<keyword evidence="6" id="KW-1003">Cell membrane</keyword>
<proteinExistence type="inferred from homology"/>
<reference evidence="18" key="1">
    <citation type="submission" date="2016-05" db="EMBL/GenBank/DDBJ databases">
        <authorList>
            <person name="Behera P."/>
            <person name="Vaishampayan P."/>
            <person name="Singh N."/>
            <person name="Raina V."/>
            <person name="Suar M."/>
            <person name="Pattnaik A."/>
            <person name="Rastogi G."/>
        </authorList>
    </citation>
    <scope>NUCLEOTIDE SEQUENCE [LARGE SCALE GENOMIC DNA]</scope>
    <source>
        <strain evidence="18">MP23</strain>
    </source>
</reference>
<evidence type="ECO:0000256" key="1">
    <source>
        <dbReference type="ARBA" id="ARBA00003820"/>
    </source>
</evidence>
<evidence type="ECO:0000256" key="14">
    <source>
        <dbReference type="SAM" id="Phobius"/>
    </source>
</evidence>
<evidence type="ECO:0000256" key="11">
    <source>
        <dbReference type="ARBA" id="ARBA00025936"/>
    </source>
</evidence>
<dbReference type="InterPro" id="IPR006182">
    <property type="entry name" value="FliF_N_dom"/>
</dbReference>
<gene>
    <name evidence="17" type="ORF">A9B99_06240</name>
</gene>
<dbReference type="AlphaFoldDB" id="A0A1B7L431"/>
<feature type="compositionally biased region" description="Polar residues" evidence="13">
    <location>
        <begin position="324"/>
        <end position="341"/>
    </location>
</feature>
<keyword evidence="17" id="KW-0282">Flagellum</keyword>
<name>A0A1B7L431_9ENTR</name>
<comment type="similarity">
    <text evidence="4 12">Belongs to the FliF family.</text>
</comment>
<dbReference type="GO" id="GO:0009431">
    <property type="term" value="C:bacterial-type flagellum basal body, MS ring"/>
    <property type="evidence" value="ECO:0007669"/>
    <property type="project" value="InterPro"/>
</dbReference>
<keyword evidence="17" id="KW-0966">Cell projection</keyword>
<dbReference type="GO" id="GO:0071973">
    <property type="term" value="P:bacterial-type flagellum-dependent cell motility"/>
    <property type="evidence" value="ECO:0007669"/>
    <property type="project" value="InterPro"/>
</dbReference>
<evidence type="ECO:0000259" key="16">
    <source>
        <dbReference type="Pfam" id="PF08345"/>
    </source>
</evidence>
<comment type="function">
    <text evidence="1 12">The M ring may be actively involved in energy transduction.</text>
</comment>
<dbReference type="InterPro" id="IPR000067">
    <property type="entry name" value="FlgMring_FliF"/>
</dbReference>
<feature type="domain" description="Flagellar M-ring N-terminal" evidence="15">
    <location>
        <begin position="44"/>
        <end position="219"/>
    </location>
</feature>
<keyword evidence="17" id="KW-0969">Cilium</keyword>
<evidence type="ECO:0000256" key="3">
    <source>
        <dbReference type="ARBA" id="ARBA00004651"/>
    </source>
</evidence>
<dbReference type="STRING" id="1691903.A9B99_06240"/>
<dbReference type="NCBIfam" id="TIGR00206">
    <property type="entry name" value="fliF"/>
    <property type="match status" value="1"/>
</dbReference>
<evidence type="ECO:0000256" key="12">
    <source>
        <dbReference type="PIRNR" id="PIRNR004862"/>
    </source>
</evidence>
<evidence type="ECO:0000313" key="18">
    <source>
        <dbReference type="Proteomes" id="UP000078225"/>
    </source>
</evidence>
<feature type="domain" description="Flagellar M-ring C-terminal" evidence="16">
    <location>
        <begin position="254"/>
        <end position="413"/>
    </location>
</feature>
<evidence type="ECO:0000256" key="10">
    <source>
        <dbReference type="ARBA" id="ARBA00023143"/>
    </source>
</evidence>
<evidence type="ECO:0000256" key="9">
    <source>
        <dbReference type="ARBA" id="ARBA00023136"/>
    </source>
</evidence>
<keyword evidence="10 12" id="KW-0975">Bacterial flagellum</keyword>
<feature type="region of interest" description="Disordered" evidence="13">
    <location>
        <begin position="279"/>
        <end position="341"/>
    </location>
</feature>
<dbReference type="Pfam" id="PF01514">
    <property type="entry name" value="YscJ_FliF"/>
    <property type="match status" value="1"/>
</dbReference>
<dbReference type="Pfam" id="PF08345">
    <property type="entry name" value="YscJ_FliF_C"/>
    <property type="match status" value="1"/>
</dbReference>
<dbReference type="PANTHER" id="PTHR30046:SF0">
    <property type="entry name" value="FLAGELLAR M-RING PROTEIN"/>
    <property type="match status" value="1"/>
</dbReference>
<evidence type="ECO:0000256" key="5">
    <source>
        <dbReference type="ARBA" id="ARBA00017949"/>
    </source>
</evidence>
<evidence type="ECO:0000256" key="6">
    <source>
        <dbReference type="ARBA" id="ARBA00022475"/>
    </source>
</evidence>
<comment type="subcellular location">
    <subcellularLocation>
        <location evidence="2 12">Bacterial flagellum basal body</location>
    </subcellularLocation>
    <subcellularLocation>
        <location evidence="3">Cell membrane</location>
        <topology evidence="3">Multi-pass membrane protein</topology>
    </subcellularLocation>
</comment>
<evidence type="ECO:0000256" key="8">
    <source>
        <dbReference type="ARBA" id="ARBA00022989"/>
    </source>
</evidence>
<keyword evidence="9 14" id="KW-0472">Membrane</keyword>
<comment type="caution">
    <text evidence="17">The sequence shown here is derived from an EMBL/GenBank/DDBJ whole genome shotgun (WGS) entry which is preliminary data.</text>
</comment>
<dbReference type="InterPro" id="IPR045851">
    <property type="entry name" value="AMP-bd_C_sf"/>
</dbReference>
<dbReference type="InterPro" id="IPR013556">
    <property type="entry name" value="Flag_M-ring_C"/>
</dbReference>
<keyword evidence="8 14" id="KW-1133">Transmembrane helix</keyword>
<keyword evidence="7 14" id="KW-0812">Transmembrane</keyword>
<keyword evidence="18" id="KW-1185">Reference proteome</keyword>
<evidence type="ECO:0000313" key="17">
    <source>
        <dbReference type="EMBL" id="OAT76911.1"/>
    </source>
</evidence>
<evidence type="ECO:0000256" key="4">
    <source>
        <dbReference type="ARBA" id="ARBA00007971"/>
    </source>
</evidence>
<evidence type="ECO:0000259" key="15">
    <source>
        <dbReference type="Pfam" id="PF01514"/>
    </source>
</evidence>
<accession>A0A1B7L431</accession>
<comment type="subunit">
    <text evidence="11">The basal body constitutes a major portion of the flagellar organelle and consists of four rings (L,P,S, and M) mounted on a central rod. The M ring is integral to the inner membrane of the cell and may be connected to the flagellar rod via the S ring. The S (supramembrane ring) lies just distal to the M ring. The L and P rings lie in the outer membrane and the periplasmic space, respectively.</text>
</comment>
<dbReference type="GO" id="GO:0003774">
    <property type="term" value="F:cytoskeletal motor activity"/>
    <property type="evidence" value="ECO:0007669"/>
    <property type="project" value="InterPro"/>
</dbReference>
<feature type="region of interest" description="Disordered" evidence="13">
    <location>
        <begin position="479"/>
        <end position="515"/>
    </location>
</feature>
<dbReference type="PRINTS" id="PR01009">
    <property type="entry name" value="FLGMRINGFLIF"/>
</dbReference>
<dbReference type="EMBL" id="LYRP01000012">
    <property type="protein sequence ID" value="OAT76911.1"/>
    <property type="molecule type" value="Genomic_DNA"/>
</dbReference>
<feature type="compositionally biased region" description="Basic and acidic residues" evidence="13">
    <location>
        <begin position="279"/>
        <end position="293"/>
    </location>
</feature>
<evidence type="ECO:0000256" key="13">
    <source>
        <dbReference type="SAM" id="MobiDB-lite"/>
    </source>
</evidence>
<dbReference type="PANTHER" id="PTHR30046">
    <property type="entry name" value="FLAGELLAR M-RING PROTEIN"/>
    <property type="match status" value="1"/>
</dbReference>
<dbReference type="InterPro" id="IPR043427">
    <property type="entry name" value="YscJ/FliF"/>
</dbReference>
<protein>
    <recommendedName>
        <fullName evidence="5 12">Flagellar M-ring protein</fullName>
    </recommendedName>
</protein>
<organism evidence="17 18">
    <name type="scientific">Mangrovibacter phragmitis</name>
    <dbReference type="NCBI Taxonomy" id="1691903"/>
    <lineage>
        <taxon>Bacteria</taxon>
        <taxon>Pseudomonadati</taxon>
        <taxon>Pseudomonadota</taxon>
        <taxon>Gammaproteobacteria</taxon>
        <taxon>Enterobacterales</taxon>
        <taxon>Enterobacteriaceae</taxon>
        <taxon>Mangrovibacter</taxon>
    </lineage>
</organism>
<dbReference type="GO" id="GO:0005886">
    <property type="term" value="C:plasma membrane"/>
    <property type="evidence" value="ECO:0007669"/>
    <property type="project" value="UniProtKB-SubCell"/>
</dbReference>
<sequence length="553" mass="59841">MLNKLTTRLRTFALPGNMNKTQWLMGAGGLVLTGAIVLSLWRNDQGYVALYGQAENIPVAQVVEVLGAENIAYRVNPVSGDILVTEKTLARARMALAAKGISATLPDGYELMDKEEMLGSSQFIQNVRYKRSLEGELARSVMALNAVERARVHLGLSDASSFVLNNRPESSASVLVQLAPGRQLDDAQIAAIIQLVTGSVPGMKPASVSVVDSSGNLLSEAFAASQGNAMQSRASLDAVQRIRNETTHNIAVLLTPLVGNGNFRISVAPQVDLSHIEETQERLGEQPKIREENLSEENTSRELALGIPGSLSNRPVTPAAEGSAAQNTTNPAGPVASRSNAQRSYAFDRDIRHIRHPGWRLEKLQVAVVLNQGAVATQALTPEQLADITRMVEQAAGLNATRGDVLSLSVLAFSDAPSLPDLPAEKWWQDRAIQFWGQNAGLLLLALLVLLFGLRPLVRRFTTVKTVPAQPVPAELLTEAQSPSPQAEGNEDTPPKALANSPFQQEENLPPMSSGLETKVEFLQTLASNETDRMAEVMKQWISSHERNSEKEQ</sequence>